<name>A0ABD2NZ18_9CUCU</name>
<dbReference type="SUPFAM" id="SSF109905">
    <property type="entry name" value="Surp module (SWAP domain)"/>
    <property type="match status" value="1"/>
</dbReference>
<dbReference type="SMART" id="SM00582">
    <property type="entry name" value="RPR"/>
    <property type="match status" value="1"/>
</dbReference>
<accession>A0ABD2NZ18</accession>
<dbReference type="SMART" id="SM00360">
    <property type="entry name" value="RRM"/>
    <property type="match status" value="1"/>
</dbReference>
<evidence type="ECO:0000259" key="5">
    <source>
        <dbReference type="PROSITE" id="PS50128"/>
    </source>
</evidence>
<dbReference type="InterPro" id="IPR000504">
    <property type="entry name" value="RRM_dom"/>
</dbReference>
<evidence type="ECO:0000313" key="7">
    <source>
        <dbReference type="EMBL" id="KAL3283617.1"/>
    </source>
</evidence>
<dbReference type="InterPro" id="IPR051485">
    <property type="entry name" value="SR-CTD_assoc_factor"/>
</dbReference>
<protein>
    <recommendedName>
        <fullName evidence="9">U2 snRNP-associated SURP motif-containing protein</fullName>
    </recommendedName>
</protein>
<keyword evidence="1 2" id="KW-0694">RNA-binding</keyword>
<dbReference type="SMART" id="SM00648">
    <property type="entry name" value="SWAP"/>
    <property type="match status" value="1"/>
</dbReference>
<dbReference type="InterPro" id="IPR000061">
    <property type="entry name" value="Surp"/>
</dbReference>
<dbReference type="InterPro" id="IPR012677">
    <property type="entry name" value="Nucleotide-bd_a/b_plait_sf"/>
</dbReference>
<evidence type="ECO:0000313" key="8">
    <source>
        <dbReference type="Proteomes" id="UP001516400"/>
    </source>
</evidence>
<dbReference type="GO" id="GO:0003723">
    <property type="term" value="F:RNA binding"/>
    <property type="evidence" value="ECO:0007669"/>
    <property type="project" value="UniProtKB-UniRule"/>
</dbReference>
<dbReference type="Gene3D" id="1.25.40.90">
    <property type="match status" value="1"/>
</dbReference>
<feature type="compositionally biased region" description="Basic residues" evidence="3">
    <location>
        <begin position="605"/>
        <end position="614"/>
    </location>
</feature>
<evidence type="ECO:0000259" key="4">
    <source>
        <dbReference type="PROSITE" id="PS50102"/>
    </source>
</evidence>
<dbReference type="SUPFAM" id="SSF54928">
    <property type="entry name" value="RNA-binding domain, RBD"/>
    <property type="match status" value="1"/>
</dbReference>
<evidence type="ECO:0000256" key="2">
    <source>
        <dbReference type="PROSITE-ProRule" id="PRU00176"/>
    </source>
</evidence>
<dbReference type="Gene3D" id="1.10.10.790">
    <property type="entry name" value="Surp module"/>
    <property type="match status" value="1"/>
</dbReference>
<dbReference type="PROSITE" id="PS50128">
    <property type="entry name" value="SURP"/>
    <property type="match status" value="1"/>
</dbReference>
<evidence type="ECO:0000256" key="3">
    <source>
        <dbReference type="SAM" id="MobiDB-lite"/>
    </source>
</evidence>
<dbReference type="InterPro" id="IPR008942">
    <property type="entry name" value="ENTH_VHS"/>
</dbReference>
<dbReference type="PROSITE" id="PS51391">
    <property type="entry name" value="CID"/>
    <property type="match status" value="1"/>
</dbReference>
<gene>
    <name evidence="7" type="ORF">HHI36_006756</name>
</gene>
<dbReference type="InterPro" id="IPR006569">
    <property type="entry name" value="CID_dom"/>
</dbReference>
<dbReference type="PANTHER" id="PTHR23140:SF0">
    <property type="entry name" value="U2 SNRNP-ASSOCIATED SURP MOTIF-CONTAINING PROTEIN"/>
    <property type="match status" value="1"/>
</dbReference>
<dbReference type="Proteomes" id="UP001516400">
    <property type="component" value="Unassembled WGS sequence"/>
</dbReference>
<evidence type="ECO:0000256" key="1">
    <source>
        <dbReference type="ARBA" id="ARBA00022884"/>
    </source>
</evidence>
<dbReference type="Pfam" id="PF04818">
    <property type="entry name" value="CID"/>
    <property type="match status" value="1"/>
</dbReference>
<feature type="domain" description="CID" evidence="6">
    <location>
        <begin position="387"/>
        <end position="530"/>
    </location>
</feature>
<dbReference type="AlphaFoldDB" id="A0ABD2NZ18"/>
<dbReference type="InterPro" id="IPR035979">
    <property type="entry name" value="RBD_domain_sf"/>
</dbReference>
<evidence type="ECO:0008006" key="9">
    <source>
        <dbReference type="Google" id="ProtNLM"/>
    </source>
</evidence>
<organism evidence="7 8">
    <name type="scientific">Cryptolaemus montrouzieri</name>
    <dbReference type="NCBI Taxonomy" id="559131"/>
    <lineage>
        <taxon>Eukaryota</taxon>
        <taxon>Metazoa</taxon>
        <taxon>Ecdysozoa</taxon>
        <taxon>Arthropoda</taxon>
        <taxon>Hexapoda</taxon>
        <taxon>Insecta</taxon>
        <taxon>Pterygota</taxon>
        <taxon>Neoptera</taxon>
        <taxon>Endopterygota</taxon>
        <taxon>Coleoptera</taxon>
        <taxon>Polyphaga</taxon>
        <taxon>Cucujiformia</taxon>
        <taxon>Coccinelloidea</taxon>
        <taxon>Coccinellidae</taxon>
        <taxon>Scymninae</taxon>
        <taxon>Scymnini</taxon>
        <taxon>Cryptolaemus</taxon>
    </lineage>
</organism>
<dbReference type="EMBL" id="JABFTP020000144">
    <property type="protein sequence ID" value="KAL3283617.1"/>
    <property type="molecule type" value="Genomic_DNA"/>
</dbReference>
<feature type="domain" description="SURP motif" evidence="5">
    <location>
        <begin position="285"/>
        <end position="328"/>
    </location>
</feature>
<proteinExistence type="predicted"/>
<dbReference type="Pfam" id="PF01805">
    <property type="entry name" value="Surp"/>
    <property type="match status" value="1"/>
</dbReference>
<dbReference type="Pfam" id="PF00076">
    <property type="entry name" value="RRM_1"/>
    <property type="match status" value="1"/>
</dbReference>
<dbReference type="PROSITE" id="PS50102">
    <property type="entry name" value="RRM"/>
    <property type="match status" value="1"/>
</dbReference>
<evidence type="ECO:0000259" key="6">
    <source>
        <dbReference type="PROSITE" id="PS51391"/>
    </source>
</evidence>
<dbReference type="InterPro" id="IPR035967">
    <property type="entry name" value="SWAP/Surp_sf"/>
</dbReference>
<keyword evidence="8" id="KW-1185">Reference proteome</keyword>
<feature type="domain" description="RRM" evidence="4">
    <location>
        <begin position="138"/>
        <end position="217"/>
    </location>
</feature>
<feature type="region of interest" description="Disordered" evidence="3">
    <location>
        <begin position="602"/>
        <end position="631"/>
    </location>
</feature>
<dbReference type="Gene3D" id="3.30.70.330">
    <property type="match status" value="1"/>
</dbReference>
<comment type="caution">
    <text evidence="7">The sequence shown here is derived from an EMBL/GenBank/DDBJ whole genome shotgun (WGS) entry which is preliminary data.</text>
</comment>
<reference evidence="7 8" key="1">
    <citation type="journal article" date="2021" name="BMC Biol.">
        <title>Horizontally acquired antibacterial genes associated with adaptive radiation of ladybird beetles.</title>
        <authorList>
            <person name="Li H.S."/>
            <person name="Tang X.F."/>
            <person name="Huang Y.H."/>
            <person name="Xu Z.Y."/>
            <person name="Chen M.L."/>
            <person name="Du X.Y."/>
            <person name="Qiu B.Y."/>
            <person name="Chen P.T."/>
            <person name="Zhang W."/>
            <person name="Slipinski A."/>
            <person name="Escalona H.E."/>
            <person name="Waterhouse R.M."/>
            <person name="Zwick A."/>
            <person name="Pang H."/>
        </authorList>
    </citation>
    <scope>NUCLEOTIDE SEQUENCE [LARGE SCALE GENOMIC DNA]</scope>
    <source>
        <strain evidence="7">SYSU2018</strain>
    </source>
</reference>
<dbReference type="PANTHER" id="PTHR23140">
    <property type="entry name" value="RNA PROCESSING PROTEIN LD23810P"/>
    <property type="match status" value="1"/>
</dbReference>
<sequence length="631" mass="72981">MMSKKSYEKKLREEEEATAHVFQDFLTSFQCVSNTPSKVFIKSGILNPNQPAKTADLPESQIYRPKPVISNKDTSLKTALECAKILKDTKVLKNKNKEKPRSNLELLKEEIKQRQLVKEDLTTVVPAVQSDGYDLSSTNLFIANLNPKVSEDYLMLLFGKFGALASVKIMWPRGEEKFRNFPNTNCGFVAFMSRRDAERALHSLEHRDDMRISWGKCVEIPPQPIYVPPELTKLYLPPPYSGLPFNAQPIDPNFEKPTNNSDLEFLLSKSIVKVTIPLDKRLVCIIHRMVEFVVREGPLFEALIMMNEANNPDFSFLFDNKSPMHVYYRWKLFSILNGDGQKSWSSKPFRMVKDGPVWIPPVAIDYRAGMPQNLISTNDEEVKNNLLSKAQCSRLMDLIKHLNLSRTKILAAMSFCLNHQEAIRDSLNIIFDSLKNVSTHPLKKVSRLFLLSDIFWNCKKKKVKIAEQELYDDLKEIFQNFQTTYSNLIFKIDKENLKTRVLSVLRSWNSGHLFSLNFIETLEELFVVNEINEEEDFSSDEPLDGANLLKRTLMKNNDINIVPKTDKNFFINSAWNQVDPKDLESQAMSTQKLFELEMFEENKEKKKKKKRKKKEIPVTISSKWDDSDNEH</sequence>